<dbReference type="Pfam" id="PF00296">
    <property type="entry name" value="Bac_luciferase"/>
    <property type="match status" value="1"/>
</dbReference>
<dbReference type="EMBL" id="FUYE01000021">
    <property type="protein sequence ID" value="SKB06711.1"/>
    <property type="molecule type" value="Genomic_DNA"/>
</dbReference>
<dbReference type="GO" id="GO:0005829">
    <property type="term" value="C:cytosol"/>
    <property type="evidence" value="ECO:0007669"/>
    <property type="project" value="TreeGrafter"/>
</dbReference>
<dbReference type="InterPro" id="IPR036661">
    <property type="entry name" value="Luciferase-like_sf"/>
</dbReference>
<dbReference type="FunFam" id="3.20.20.30:FF:000002">
    <property type="entry name" value="LLM class flavin-dependent oxidoreductase"/>
    <property type="match status" value="1"/>
</dbReference>
<dbReference type="Gene3D" id="3.20.20.30">
    <property type="entry name" value="Luciferase-like domain"/>
    <property type="match status" value="1"/>
</dbReference>
<evidence type="ECO:0000259" key="3">
    <source>
        <dbReference type="Pfam" id="PF00296"/>
    </source>
</evidence>
<dbReference type="PANTHER" id="PTHR30137">
    <property type="entry name" value="LUCIFERASE-LIKE MONOOXYGENASE"/>
    <property type="match status" value="1"/>
</dbReference>
<evidence type="ECO:0000313" key="5">
    <source>
        <dbReference type="Proteomes" id="UP000190774"/>
    </source>
</evidence>
<proteinExistence type="predicted"/>
<dbReference type="InterPro" id="IPR019949">
    <property type="entry name" value="CmoO-like"/>
</dbReference>
<dbReference type="CDD" id="cd00347">
    <property type="entry name" value="Flavin_utilizing_monoxygenases"/>
    <property type="match status" value="1"/>
</dbReference>
<dbReference type="OrthoDB" id="9780518at2"/>
<gene>
    <name evidence="4" type="ORF">SAMN02745166_04518</name>
</gene>
<dbReference type="STRING" id="48467.SAMN02745166_04518"/>
<dbReference type="InterPro" id="IPR050766">
    <property type="entry name" value="Bact_Lucif_Oxidored"/>
</dbReference>
<dbReference type="AlphaFoldDB" id="A0A1T4YZH2"/>
<evidence type="ECO:0000313" key="4">
    <source>
        <dbReference type="EMBL" id="SKB06711.1"/>
    </source>
</evidence>
<dbReference type="Proteomes" id="UP000190774">
    <property type="component" value="Unassembled WGS sequence"/>
</dbReference>
<dbReference type="RefSeq" id="WP_078815649.1">
    <property type="nucleotide sequence ID" value="NZ_FUYE01000021.1"/>
</dbReference>
<dbReference type="NCBIfam" id="TIGR03558">
    <property type="entry name" value="oxido_grp_1"/>
    <property type="match status" value="1"/>
</dbReference>
<accession>A0A1T4YZH2</accession>
<feature type="domain" description="Luciferase-like" evidence="3">
    <location>
        <begin position="22"/>
        <end position="298"/>
    </location>
</feature>
<evidence type="ECO:0000256" key="2">
    <source>
        <dbReference type="ARBA" id="ARBA00074555"/>
    </source>
</evidence>
<name>A0A1T4YZH2_9BACT</name>
<dbReference type="InterPro" id="IPR011251">
    <property type="entry name" value="Luciferase-like_dom"/>
</dbReference>
<protein>
    <recommendedName>
        <fullName evidence="2">Luciferase-like monooxygenase</fullName>
    </recommendedName>
</protein>
<reference evidence="5" key="1">
    <citation type="submission" date="2017-02" db="EMBL/GenBank/DDBJ databases">
        <authorList>
            <person name="Varghese N."/>
            <person name="Submissions S."/>
        </authorList>
    </citation>
    <scope>NUCLEOTIDE SEQUENCE [LARGE SCALE GENOMIC DNA]</scope>
    <source>
        <strain evidence="5">ATCC 700200</strain>
    </source>
</reference>
<dbReference type="GO" id="GO:0016705">
    <property type="term" value="F:oxidoreductase activity, acting on paired donors, with incorporation or reduction of molecular oxygen"/>
    <property type="evidence" value="ECO:0007669"/>
    <property type="project" value="InterPro"/>
</dbReference>
<keyword evidence="5" id="KW-1185">Reference proteome</keyword>
<organism evidence="4 5">
    <name type="scientific">Prosthecobacter debontii</name>
    <dbReference type="NCBI Taxonomy" id="48467"/>
    <lineage>
        <taxon>Bacteria</taxon>
        <taxon>Pseudomonadati</taxon>
        <taxon>Verrucomicrobiota</taxon>
        <taxon>Verrucomicrobiia</taxon>
        <taxon>Verrucomicrobiales</taxon>
        <taxon>Verrucomicrobiaceae</taxon>
        <taxon>Prosthecobacter</taxon>
    </lineage>
</organism>
<comment type="similarity">
    <text evidence="1">To bacterial alkanal monooxygenase alpha and beta chains.</text>
</comment>
<dbReference type="SUPFAM" id="SSF51679">
    <property type="entry name" value="Bacterial luciferase-like"/>
    <property type="match status" value="1"/>
</dbReference>
<sequence>MKTAAGFLYSVLDLSPILKGETAADSFRHSLKLAQQVEQWGYHRFWLAEHHNIPGVASAATSVVIGHIAGGTSSIRVGSGGIMLPNHAPLVIAEQFGTLESLYPGRIDLGLGRAPGGDQLTARALRRGLGSSGDTFPDDVRELQSYLGPTEPGQKVRAVPGQGLNVPLYLLGSSTFSAHLAAEMGLPFAFASHFAPEMLYQALDIYRSHFRPSAALAQPHVMVGVNVFAADTDEEATRLFSSLQQVFLNIIRGWPRELQPPVDDIDRLWNPVEESQVSRMTRCSAVGGPDSLRAQIQSLLDDTEADELIVTAHIYDQQARLRSFEIAAEVFKSLQGTTPSFTPNDSFNQ</sequence>
<evidence type="ECO:0000256" key="1">
    <source>
        <dbReference type="ARBA" id="ARBA00007789"/>
    </source>
</evidence>
<dbReference type="PANTHER" id="PTHR30137:SF6">
    <property type="entry name" value="LUCIFERASE-LIKE MONOOXYGENASE"/>
    <property type="match status" value="1"/>
</dbReference>